<evidence type="ECO:0000256" key="4">
    <source>
        <dbReference type="ARBA" id="ARBA00017012"/>
    </source>
</evidence>
<reference evidence="14" key="2">
    <citation type="submission" date="2025-09" db="UniProtKB">
        <authorList>
            <consortium name="Ensembl"/>
        </authorList>
    </citation>
    <scope>IDENTIFICATION</scope>
</reference>
<proteinExistence type="inferred from homology"/>
<feature type="chain" id="PRO_5034907402" description="Biglycan" evidence="12">
    <location>
        <begin position="21"/>
        <end position="242"/>
    </location>
</feature>
<evidence type="ECO:0000256" key="6">
    <source>
        <dbReference type="ARBA" id="ARBA00022530"/>
    </source>
</evidence>
<dbReference type="InterPro" id="IPR000372">
    <property type="entry name" value="LRRNT"/>
</dbReference>
<evidence type="ECO:0000256" key="10">
    <source>
        <dbReference type="ARBA" id="ARBA00022974"/>
    </source>
</evidence>
<evidence type="ECO:0000313" key="14">
    <source>
        <dbReference type="Ensembl" id="ENSOKIP00005054700.1"/>
    </source>
</evidence>
<evidence type="ECO:0000259" key="13">
    <source>
        <dbReference type="SMART" id="SM00013"/>
    </source>
</evidence>
<keyword evidence="10" id="KW-0654">Proteoglycan</keyword>
<reference evidence="14" key="1">
    <citation type="submission" date="2025-08" db="UniProtKB">
        <authorList>
            <consortium name="Ensembl"/>
        </authorList>
    </citation>
    <scope>IDENTIFICATION</scope>
</reference>
<keyword evidence="7" id="KW-0433">Leucine-rich repeat</keyword>
<evidence type="ECO:0000256" key="8">
    <source>
        <dbReference type="ARBA" id="ARBA00022729"/>
    </source>
</evidence>
<dbReference type="SMART" id="SM00369">
    <property type="entry name" value="LRR_TYP"/>
    <property type="match status" value="3"/>
</dbReference>
<evidence type="ECO:0000256" key="3">
    <source>
        <dbReference type="ARBA" id="ARBA00009811"/>
    </source>
</evidence>
<dbReference type="InterPro" id="IPR050333">
    <property type="entry name" value="SLRP"/>
</dbReference>
<evidence type="ECO:0000256" key="5">
    <source>
        <dbReference type="ARBA" id="ARBA00022525"/>
    </source>
</evidence>
<evidence type="ECO:0000313" key="15">
    <source>
        <dbReference type="Proteomes" id="UP000694557"/>
    </source>
</evidence>
<comment type="function">
    <text evidence="1 12">May be involved in collagen fiber assembly.</text>
</comment>
<accession>A0A8C7MHA6</accession>
<evidence type="ECO:0000256" key="11">
    <source>
        <dbReference type="ARBA" id="ARBA00023180"/>
    </source>
</evidence>
<evidence type="ECO:0000256" key="9">
    <source>
        <dbReference type="ARBA" id="ARBA00022737"/>
    </source>
</evidence>
<keyword evidence="9" id="KW-0677">Repeat</keyword>
<dbReference type="Pfam" id="PF01462">
    <property type="entry name" value="LRRNT"/>
    <property type="match status" value="1"/>
</dbReference>
<keyword evidence="8 12" id="KW-0732">Signal</keyword>
<dbReference type="PANTHER" id="PTHR45712">
    <property type="entry name" value="AGAP008170-PA"/>
    <property type="match status" value="1"/>
</dbReference>
<protein>
    <recommendedName>
        <fullName evidence="4 12">Biglycan</fullName>
    </recommendedName>
</protein>
<evidence type="ECO:0000256" key="1">
    <source>
        <dbReference type="ARBA" id="ARBA00002214"/>
    </source>
</evidence>
<dbReference type="InterPro" id="IPR001611">
    <property type="entry name" value="Leu-rich_rpt"/>
</dbReference>
<comment type="similarity">
    <text evidence="3 12">Belongs to the small leucine-rich proteoglycan (SLRP) family. SLRP class I subfamily.</text>
</comment>
<gene>
    <name evidence="14" type="primary">BGN</name>
</gene>
<keyword evidence="6 12" id="KW-0272">Extracellular matrix</keyword>
<keyword evidence="15" id="KW-1185">Reference proteome</keyword>
<dbReference type="PANTHER" id="PTHR45712:SF11">
    <property type="entry name" value="BIGLYCAN"/>
    <property type="match status" value="1"/>
</dbReference>
<dbReference type="GO" id="GO:0005615">
    <property type="term" value="C:extracellular space"/>
    <property type="evidence" value="ECO:0007669"/>
    <property type="project" value="TreeGrafter"/>
</dbReference>
<dbReference type="AlphaFoldDB" id="A0A8C7MHA6"/>
<keyword evidence="11" id="KW-0325">Glycoprotein</keyword>
<comment type="subcellular location">
    <subcellularLocation>
        <location evidence="2 12">Secreted</location>
        <location evidence="2 12">Extracellular space</location>
        <location evidence="2 12">Extracellular matrix</location>
    </subcellularLocation>
</comment>
<dbReference type="GeneTree" id="ENSGT00940000155311"/>
<evidence type="ECO:0000256" key="7">
    <source>
        <dbReference type="ARBA" id="ARBA00022614"/>
    </source>
</evidence>
<name>A0A8C7MHA6_ONCKI</name>
<dbReference type="SMART" id="SM00013">
    <property type="entry name" value="LRRNT"/>
    <property type="match status" value="1"/>
</dbReference>
<feature type="signal peptide" evidence="12">
    <location>
        <begin position="1"/>
        <end position="20"/>
    </location>
</feature>
<dbReference type="Proteomes" id="UP000694557">
    <property type="component" value="Unassembled WGS sequence"/>
</dbReference>
<organism evidence="14 15">
    <name type="scientific">Oncorhynchus kisutch</name>
    <name type="common">Coho salmon</name>
    <name type="synonym">Salmo kisutch</name>
    <dbReference type="NCBI Taxonomy" id="8019"/>
    <lineage>
        <taxon>Eukaryota</taxon>
        <taxon>Metazoa</taxon>
        <taxon>Chordata</taxon>
        <taxon>Craniata</taxon>
        <taxon>Vertebrata</taxon>
        <taxon>Euteleostomi</taxon>
        <taxon>Actinopterygii</taxon>
        <taxon>Neopterygii</taxon>
        <taxon>Teleostei</taxon>
        <taxon>Protacanthopterygii</taxon>
        <taxon>Salmoniformes</taxon>
        <taxon>Salmonidae</taxon>
        <taxon>Salmoninae</taxon>
        <taxon>Oncorhynchus</taxon>
    </lineage>
</organism>
<feature type="domain" description="LRRNT" evidence="13">
    <location>
        <begin position="70"/>
        <end position="102"/>
    </location>
</feature>
<evidence type="ECO:0000256" key="2">
    <source>
        <dbReference type="ARBA" id="ARBA00004498"/>
    </source>
</evidence>
<dbReference type="InterPro" id="IPR032675">
    <property type="entry name" value="LRR_dom_sf"/>
</dbReference>
<dbReference type="Pfam" id="PF13855">
    <property type="entry name" value="LRR_8"/>
    <property type="match status" value="1"/>
</dbReference>
<sequence>MIPFSVVVLLLCATPPPTPSVALPFKQKGFLDFGKSIDVEGLMMMVNDEEEGSAVEEYYKPEYYKPEQPTCPFGCQCNQKVVQCSDLGLHYVPYDVPPETRLLDLQSNQITEIREDDFKGLSNLYALVLVNNKISRVHLRAFMPLRRMQKLYFSHNQLTAVPKNLPSSLVELRIHENHIKKVAARDVSGLVLEWVLNSGLEPGAFDGLKLTFLCISEAKLTGIPKGRKHGITFTIIIFGVFR</sequence>
<dbReference type="InterPro" id="IPR003591">
    <property type="entry name" value="Leu-rich_rpt_typical-subtyp"/>
</dbReference>
<dbReference type="SUPFAM" id="SSF52058">
    <property type="entry name" value="L domain-like"/>
    <property type="match status" value="1"/>
</dbReference>
<dbReference type="Ensembl" id="ENSOKIT00005058052.1">
    <property type="protein sequence ID" value="ENSOKIP00005054700.1"/>
    <property type="gene ID" value="ENSOKIG00005023311.1"/>
</dbReference>
<dbReference type="Gene3D" id="3.80.10.10">
    <property type="entry name" value="Ribonuclease Inhibitor"/>
    <property type="match status" value="1"/>
</dbReference>
<evidence type="ECO:0000256" key="12">
    <source>
        <dbReference type="RuleBase" id="RU364096"/>
    </source>
</evidence>
<keyword evidence="5" id="KW-0964">Secreted</keyword>